<dbReference type="CDD" id="cd02440">
    <property type="entry name" value="AdoMet_MTases"/>
    <property type="match status" value="1"/>
</dbReference>
<dbReference type="RefSeq" id="WP_380583371.1">
    <property type="nucleotide sequence ID" value="NZ_JBHSQJ010000055.1"/>
</dbReference>
<gene>
    <name evidence="2" type="ORF">ACFP3V_14295</name>
</gene>
<dbReference type="SUPFAM" id="SSF53335">
    <property type="entry name" value="S-adenosyl-L-methionine-dependent methyltransferases"/>
    <property type="match status" value="1"/>
</dbReference>
<dbReference type="Proteomes" id="UP001596174">
    <property type="component" value="Unassembled WGS sequence"/>
</dbReference>
<dbReference type="InterPro" id="IPR041698">
    <property type="entry name" value="Methyltransf_25"/>
</dbReference>
<name>A0ABW1G4D2_9ACTN</name>
<proteinExistence type="predicted"/>
<comment type="caution">
    <text evidence="2">The sequence shown here is derived from an EMBL/GenBank/DDBJ whole genome shotgun (WGS) entry which is preliminary data.</text>
</comment>
<keyword evidence="2" id="KW-0808">Transferase</keyword>
<dbReference type="EC" id="2.1.1.64" evidence="2"/>
<dbReference type="EC" id="2.1.1.222" evidence="2"/>
<keyword evidence="2" id="KW-0489">Methyltransferase</keyword>
<dbReference type="GO" id="GO:0102208">
    <property type="term" value="F:2-polyprenyl-6-hydroxyphenol methylase activity"/>
    <property type="evidence" value="ECO:0007669"/>
    <property type="project" value="UniProtKB-EC"/>
</dbReference>
<accession>A0ABW1G4D2</accession>
<dbReference type="GO" id="GO:0032259">
    <property type="term" value="P:methylation"/>
    <property type="evidence" value="ECO:0007669"/>
    <property type="project" value="UniProtKB-KW"/>
</dbReference>
<evidence type="ECO:0000313" key="3">
    <source>
        <dbReference type="Proteomes" id="UP001596174"/>
    </source>
</evidence>
<dbReference type="Pfam" id="PF13649">
    <property type="entry name" value="Methyltransf_25"/>
    <property type="match status" value="1"/>
</dbReference>
<evidence type="ECO:0000259" key="1">
    <source>
        <dbReference type="Pfam" id="PF13649"/>
    </source>
</evidence>
<dbReference type="Gene3D" id="3.40.50.150">
    <property type="entry name" value="Vaccinia Virus protein VP39"/>
    <property type="match status" value="1"/>
</dbReference>
<dbReference type="InterPro" id="IPR029063">
    <property type="entry name" value="SAM-dependent_MTases_sf"/>
</dbReference>
<sequence length="214" mass="23294">MREGHRGSGPGAIAPDGCAVELYARLPAGEEPDLVAGAVPAGASVLELGCGAGRVTHPLLQRGFVVTAVDDSAEMLARVRGARTVCSPIESLELGEVFDVVLLASHLVNTADPELCAALLRSCARHVSAAGCVLVQREPEGLYDRAPFEREFAGGRIRVEDGRVEYVFPDGRWVQEFRRRYLDEAAFERALEEAGLRWEAWLTADRGWARARLR</sequence>
<dbReference type="EMBL" id="JBHSQJ010000055">
    <property type="protein sequence ID" value="MFC5908377.1"/>
    <property type="molecule type" value="Genomic_DNA"/>
</dbReference>
<organism evidence="2 3">
    <name type="scientific">Streptacidiphilus monticola</name>
    <dbReference type="NCBI Taxonomy" id="2161674"/>
    <lineage>
        <taxon>Bacteria</taxon>
        <taxon>Bacillati</taxon>
        <taxon>Actinomycetota</taxon>
        <taxon>Actinomycetes</taxon>
        <taxon>Kitasatosporales</taxon>
        <taxon>Streptomycetaceae</taxon>
        <taxon>Streptacidiphilus</taxon>
    </lineage>
</organism>
<keyword evidence="3" id="KW-1185">Reference proteome</keyword>
<protein>
    <submittedName>
        <fullName evidence="2">Class I SAM-dependent methyltransferase</fullName>
        <ecNumber evidence="2">2.1.1.222</ecNumber>
        <ecNumber evidence="2">2.1.1.64</ecNumber>
    </submittedName>
</protein>
<reference evidence="3" key="1">
    <citation type="journal article" date="2019" name="Int. J. Syst. Evol. Microbiol.">
        <title>The Global Catalogue of Microorganisms (GCM) 10K type strain sequencing project: providing services to taxonomists for standard genome sequencing and annotation.</title>
        <authorList>
            <consortium name="The Broad Institute Genomics Platform"/>
            <consortium name="The Broad Institute Genome Sequencing Center for Infectious Disease"/>
            <person name="Wu L."/>
            <person name="Ma J."/>
        </authorList>
    </citation>
    <scope>NUCLEOTIDE SEQUENCE [LARGE SCALE GENOMIC DNA]</scope>
    <source>
        <strain evidence="3">JCM 4816</strain>
    </source>
</reference>
<evidence type="ECO:0000313" key="2">
    <source>
        <dbReference type="EMBL" id="MFC5908377.1"/>
    </source>
</evidence>
<feature type="domain" description="Methyltransferase" evidence="1">
    <location>
        <begin position="45"/>
        <end position="131"/>
    </location>
</feature>
<dbReference type="GO" id="GO:0061542">
    <property type="term" value="F:3-demethylubiquinol 3-O-methyltransferase activity"/>
    <property type="evidence" value="ECO:0007669"/>
    <property type="project" value="UniProtKB-EC"/>
</dbReference>